<accession>A0A6M0RYK8</accession>
<protein>
    <submittedName>
        <fullName evidence="8">GMC family oxidoreductase</fullName>
    </submittedName>
</protein>
<sequence>MIFDFQDFPSGSNIDCDICIVGAGAAGIALALELAKTSLDIVLLESGGRFSESDTQALYDSEIIGLTHLGIHQGRHRILGGSTVRWSGQSLPLEPIDFERRDWVPFSGWPLSRQELDPFYRQAEAVMHLGNYEYGQDAWQRLGLNPPKFEPDKIGTLVSKYTYKSNFFETYRQKLQQSPGLRVLQHANAVQLVTNPIGTKIEEVQIRTLTGKTGTVRAATTIVCCGGIESARLLLVSNQVCPTGLGNQHDLVGRFFQDHVDCYSAEIVTKKPRQLQRLYSWHRRRDAYYYPKIPLAEAVQREKQVLNVIGDLFFQPSQDDGLRVLLGLLGKEPSLETARRSQLKSLLRDLPYLAFNAYQYGVLRHNPVYTRSRILLRCHSEQSPDPTSRITLSAEKDALGIPKAQLDWQLTDNCRESIYEFTKTVAGEFLRLGLGEVKVFDWVSKAEEQWTENIWDTYHHMGTTRMADNPTMGVVDRNCQVHGVEGLYVVSSSVFPTSGSSNPTLTILALAIRLADRLKSLQSR</sequence>
<dbReference type="InterPro" id="IPR051473">
    <property type="entry name" value="P2Ox-like"/>
</dbReference>
<comment type="similarity">
    <text evidence="2">Belongs to the GMC oxidoreductase family.</text>
</comment>
<keyword evidence="4" id="KW-0274">FAD</keyword>
<dbReference type="AlphaFoldDB" id="A0A6M0RYK8"/>
<dbReference type="Gene3D" id="3.50.50.60">
    <property type="entry name" value="FAD/NAD(P)-binding domain"/>
    <property type="match status" value="2"/>
</dbReference>
<evidence type="ECO:0000256" key="2">
    <source>
        <dbReference type="ARBA" id="ARBA00010790"/>
    </source>
</evidence>
<feature type="domain" description="FAD dependent oxidoreductase" evidence="6">
    <location>
        <begin position="17"/>
        <end position="234"/>
    </location>
</feature>
<feature type="domain" description="Glucose-methanol-choline oxidoreductase C-terminal" evidence="7">
    <location>
        <begin position="384"/>
        <end position="511"/>
    </location>
</feature>
<dbReference type="Proteomes" id="UP000481033">
    <property type="component" value="Unassembled WGS sequence"/>
</dbReference>
<dbReference type="EMBL" id="QXHD01000004">
    <property type="protein sequence ID" value="NEZ60983.1"/>
    <property type="molecule type" value="Genomic_DNA"/>
</dbReference>
<evidence type="ECO:0000256" key="4">
    <source>
        <dbReference type="ARBA" id="ARBA00022827"/>
    </source>
</evidence>
<evidence type="ECO:0000313" key="9">
    <source>
        <dbReference type="Proteomes" id="UP000481033"/>
    </source>
</evidence>
<dbReference type="RefSeq" id="WP_163670167.1">
    <property type="nucleotide sequence ID" value="NZ_QXHD01000004.1"/>
</dbReference>
<keyword evidence="9" id="KW-1185">Reference proteome</keyword>
<evidence type="ECO:0000256" key="3">
    <source>
        <dbReference type="ARBA" id="ARBA00022630"/>
    </source>
</evidence>
<dbReference type="SUPFAM" id="SSF51905">
    <property type="entry name" value="FAD/NAD(P)-binding domain"/>
    <property type="match status" value="1"/>
</dbReference>
<evidence type="ECO:0000259" key="6">
    <source>
        <dbReference type="Pfam" id="PF01266"/>
    </source>
</evidence>
<evidence type="ECO:0000259" key="7">
    <source>
        <dbReference type="Pfam" id="PF05199"/>
    </source>
</evidence>
<dbReference type="InterPro" id="IPR007867">
    <property type="entry name" value="GMC_OxRtase_C"/>
</dbReference>
<keyword evidence="3" id="KW-0285">Flavoprotein</keyword>
<dbReference type="InterPro" id="IPR006076">
    <property type="entry name" value="FAD-dep_OxRdtase"/>
</dbReference>
<evidence type="ECO:0000256" key="5">
    <source>
        <dbReference type="ARBA" id="ARBA00023002"/>
    </source>
</evidence>
<dbReference type="PANTHER" id="PTHR42784">
    <property type="entry name" value="PYRANOSE 2-OXIDASE"/>
    <property type="match status" value="1"/>
</dbReference>
<gene>
    <name evidence="8" type="ORF">DXZ20_36190</name>
</gene>
<dbReference type="InterPro" id="IPR036188">
    <property type="entry name" value="FAD/NAD-bd_sf"/>
</dbReference>
<dbReference type="PANTHER" id="PTHR42784:SF1">
    <property type="entry name" value="PYRANOSE 2-OXIDASE"/>
    <property type="match status" value="1"/>
</dbReference>
<dbReference type="Pfam" id="PF05199">
    <property type="entry name" value="GMC_oxred_C"/>
    <property type="match status" value="1"/>
</dbReference>
<evidence type="ECO:0000313" key="8">
    <source>
        <dbReference type="EMBL" id="NEZ60983.1"/>
    </source>
</evidence>
<keyword evidence="5" id="KW-0560">Oxidoreductase</keyword>
<comment type="caution">
    <text evidence="8">The sequence shown here is derived from an EMBL/GenBank/DDBJ whole genome shotgun (WGS) entry which is preliminary data.</text>
</comment>
<comment type="cofactor">
    <cofactor evidence="1">
        <name>FAD</name>
        <dbReference type="ChEBI" id="CHEBI:57692"/>
    </cofactor>
</comment>
<evidence type="ECO:0000256" key="1">
    <source>
        <dbReference type="ARBA" id="ARBA00001974"/>
    </source>
</evidence>
<name>A0A6M0RYK8_9CYAN</name>
<dbReference type="GO" id="GO:0016614">
    <property type="term" value="F:oxidoreductase activity, acting on CH-OH group of donors"/>
    <property type="evidence" value="ECO:0007669"/>
    <property type="project" value="InterPro"/>
</dbReference>
<reference evidence="8 9" key="1">
    <citation type="journal article" date="2020" name="Microb. Ecol.">
        <title>Ecogenomics of the Marine Benthic Filamentous Cyanobacterium Adonisia.</title>
        <authorList>
            <person name="Walter J.M."/>
            <person name="Coutinho F.H."/>
            <person name="Leomil L."/>
            <person name="Hargreaves P.I."/>
            <person name="Campeao M.E."/>
            <person name="Vieira V.V."/>
            <person name="Silva B.S."/>
            <person name="Fistarol G.O."/>
            <person name="Salomon P.S."/>
            <person name="Sawabe T."/>
            <person name="Mino S."/>
            <person name="Hosokawa M."/>
            <person name="Miyashita H."/>
            <person name="Maruyama F."/>
            <person name="van Verk M.C."/>
            <person name="Dutilh B.E."/>
            <person name="Thompson C.C."/>
            <person name="Thompson F.L."/>
        </authorList>
    </citation>
    <scope>NUCLEOTIDE SEQUENCE [LARGE SCALE GENOMIC DNA]</scope>
    <source>
        <strain evidence="8 9">CCMR0081</strain>
    </source>
</reference>
<proteinExistence type="inferred from homology"/>
<dbReference type="Pfam" id="PF01266">
    <property type="entry name" value="DAO"/>
    <property type="match status" value="1"/>
</dbReference>
<organism evidence="8 9">
    <name type="scientific">Adonisia turfae CCMR0081</name>
    <dbReference type="NCBI Taxonomy" id="2292702"/>
    <lineage>
        <taxon>Bacteria</taxon>
        <taxon>Bacillati</taxon>
        <taxon>Cyanobacteriota</taxon>
        <taxon>Adonisia</taxon>
        <taxon>Adonisia turfae</taxon>
    </lineage>
</organism>